<organism evidence="11 12">
    <name type="scientific">Acidimicrobium ferrooxidans (strain DSM 10331 / JCM 15462 / NBRC 103882 / ICP)</name>
    <dbReference type="NCBI Taxonomy" id="525909"/>
    <lineage>
        <taxon>Bacteria</taxon>
        <taxon>Bacillati</taxon>
        <taxon>Actinomycetota</taxon>
        <taxon>Acidimicrobiia</taxon>
        <taxon>Acidimicrobiales</taxon>
        <taxon>Acidimicrobiaceae</taxon>
        <taxon>Acidimicrobium</taxon>
    </lineage>
</organism>
<dbReference type="GO" id="GO:0043952">
    <property type="term" value="P:protein transport by the Sec complex"/>
    <property type="evidence" value="ECO:0007669"/>
    <property type="project" value="UniProtKB-UniRule"/>
</dbReference>
<comment type="function">
    <text evidence="9">Essential subunit of the Sec protein translocation channel SecYEG. Clamps together the 2 halves of SecY. May contact the channel plug during translocation.</text>
</comment>
<dbReference type="AlphaFoldDB" id="C7M2V9"/>
<evidence type="ECO:0000256" key="7">
    <source>
        <dbReference type="ARBA" id="ARBA00023010"/>
    </source>
</evidence>
<keyword evidence="4 9" id="KW-0812">Transmembrane</keyword>
<evidence type="ECO:0000313" key="12">
    <source>
        <dbReference type="Proteomes" id="UP000000771"/>
    </source>
</evidence>
<dbReference type="Gene3D" id="1.20.5.1030">
    <property type="entry name" value="Preprotein translocase secy subunit"/>
    <property type="match status" value="1"/>
</dbReference>
<dbReference type="HOGENOM" id="CLU_113663_3_1_11"/>
<gene>
    <name evidence="9" type="primary">secE</name>
    <name evidence="11" type="ordered locus">Afer_0385</name>
</gene>
<keyword evidence="8 9" id="KW-0472">Membrane</keyword>
<dbReference type="EMBL" id="CP001631">
    <property type="protein sequence ID" value="ACU53353.1"/>
    <property type="molecule type" value="Genomic_DNA"/>
</dbReference>
<evidence type="ECO:0000256" key="9">
    <source>
        <dbReference type="HAMAP-Rule" id="MF_00422"/>
    </source>
</evidence>
<comment type="subcellular location">
    <subcellularLocation>
        <location evidence="9">Cell membrane</location>
        <topology evidence="9">Single-pass membrane protein</topology>
    </subcellularLocation>
    <subcellularLocation>
        <location evidence="1">Membrane</location>
    </subcellularLocation>
</comment>
<comment type="similarity">
    <text evidence="9">Belongs to the SecE/SEC61-gamma family.</text>
</comment>
<reference evidence="11 12" key="1">
    <citation type="journal article" date="2009" name="Stand. Genomic Sci.">
        <title>Complete genome sequence of Acidimicrobium ferrooxidans type strain (ICP).</title>
        <authorList>
            <person name="Clum A."/>
            <person name="Nolan M."/>
            <person name="Lang E."/>
            <person name="Glavina Del Rio T."/>
            <person name="Tice H."/>
            <person name="Copeland A."/>
            <person name="Cheng J.F."/>
            <person name="Lucas S."/>
            <person name="Chen F."/>
            <person name="Bruce D."/>
            <person name="Goodwin L."/>
            <person name="Pitluck S."/>
            <person name="Ivanova N."/>
            <person name="Mavrommatis K."/>
            <person name="Mikhailova N."/>
            <person name="Pati A."/>
            <person name="Chen A."/>
            <person name="Palaniappan K."/>
            <person name="Goker M."/>
            <person name="Spring S."/>
            <person name="Land M."/>
            <person name="Hauser L."/>
            <person name="Chang Y.J."/>
            <person name="Jeffries C.C."/>
            <person name="Chain P."/>
            <person name="Bristow J."/>
            <person name="Eisen J.A."/>
            <person name="Markowitz V."/>
            <person name="Hugenholtz P."/>
            <person name="Kyrpides N.C."/>
            <person name="Klenk H.P."/>
            <person name="Lapidus A."/>
        </authorList>
    </citation>
    <scope>NUCLEOTIDE SEQUENCE [LARGE SCALE GENOMIC DNA]</scope>
    <source>
        <strain evidence="12">DSM 10331 / JCM 15462 / NBRC 103882 / ICP</strain>
    </source>
</reference>
<dbReference type="OrthoDB" id="9805743at2"/>
<evidence type="ECO:0000256" key="6">
    <source>
        <dbReference type="ARBA" id="ARBA00022989"/>
    </source>
</evidence>
<dbReference type="PANTHER" id="PTHR33910:SF1">
    <property type="entry name" value="PROTEIN TRANSLOCASE SUBUNIT SECE"/>
    <property type="match status" value="1"/>
</dbReference>
<dbReference type="GO" id="GO:0006605">
    <property type="term" value="P:protein targeting"/>
    <property type="evidence" value="ECO:0007669"/>
    <property type="project" value="UniProtKB-UniRule"/>
</dbReference>
<evidence type="ECO:0000256" key="3">
    <source>
        <dbReference type="ARBA" id="ARBA00022475"/>
    </source>
</evidence>
<dbReference type="InterPro" id="IPR038379">
    <property type="entry name" value="SecE_sf"/>
</dbReference>
<keyword evidence="5 9" id="KW-0653">Protein transport</keyword>
<proteinExistence type="inferred from homology"/>
<dbReference type="eggNOG" id="COG0690">
    <property type="taxonomic scope" value="Bacteria"/>
</dbReference>
<keyword evidence="3 9" id="KW-1003">Cell membrane</keyword>
<keyword evidence="12" id="KW-1185">Reference proteome</keyword>
<dbReference type="GO" id="GO:0065002">
    <property type="term" value="P:intracellular protein transmembrane transport"/>
    <property type="evidence" value="ECO:0007669"/>
    <property type="project" value="UniProtKB-UniRule"/>
</dbReference>
<keyword evidence="2 9" id="KW-0813">Transport</keyword>
<evidence type="ECO:0000256" key="10">
    <source>
        <dbReference type="SAM" id="MobiDB-lite"/>
    </source>
</evidence>
<dbReference type="InterPro" id="IPR001901">
    <property type="entry name" value="Translocase_SecE/Sec61-g"/>
</dbReference>
<accession>C7M2V9</accession>
<dbReference type="STRING" id="525909.Afer_0385"/>
<evidence type="ECO:0000256" key="5">
    <source>
        <dbReference type="ARBA" id="ARBA00022927"/>
    </source>
</evidence>
<keyword evidence="7 9" id="KW-0811">Translocation</keyword>
<dbReference type="PANTHER" id="PTHR33910">
    <property type="entry name" value="PROTEIN TRANSLOCASE SUBUNIT SECE"/>
    <property type="match status" value="1"/>
</dbReference>
<dbReference type="GO" id="GO:0009306">
    <property type="term" value="P:protein secretion"/>
    <property type="evidence" value="ECO:0007669"/>
    <property type="project" value="UniProtKB-UniRule"/>
</dbReference>
<evidence type="ECO:0000256" key="4">
    <source>
        <dbReference type="ARBA" id="ARBA00022692"/>
    </source>
</evidence>
<dbReference type="Proteomes" id="UP000000771">
    <property type="component" value="Chromosome"/>
</dbReference>
<comment type="subunit">
    <text evidence="9">Component of the Sec protein translocase complex. Heterotrimer consisting of SecY, SecE and SecG subunits. The heterotrimers can form oligomers, although 1 heterotrimer is thought to be able to translocate proteins. Interacts with the ribosome. Interacts with SecDF, and other proteins may be involved. Interacts with SecA.</text>
</comment>
<protein>
    <recommendedName>
        <fullName evidence="9">Protein translocase subunit SecE</fullName>
    </recommendedName>
</protein>
<feature type="transmembrane region" description="Helical" evidence="9">
    <location>
        <begin position="55"/>
        <end position="77"/>
    </location>
</feature>
<dbReference type="HAMAP" id="MF_00422">
    <property type="entry name" value="SecE"/>
    <property type="match status" value="1"/>
</dbReference>
<evidence type="ECO:0000256" key="2">
    <source>
        <dbReference type="ARBA" id="ARBA00022448"/>
    </source>
</evidence>
<dbReference type="NCBIfam" id="TIGR00964">
    <property type="entry name" value="secE_bact"/>
    <property type="match status" value="1"/>
</dbReference>
<evidence type="ECO:0000313" key="11">
    <source>
        <dbReference type="EMBL" id="ACU53353.1"/>
    </source>
</evidence>
<feature type="region of interest" description="Disordered" evidence="10">
    <location>
        <begin position="1"/>
        <end position="27"/>
    </location>
</feature>
<sequence>MARQQGATRDRQELARRMAQGSGEPRKGRIRRYLQGVRTELRAVEWPTRRQLRSYATVVFVTLVLVVALIFLLNVVFAKGVSLLYG</sequence>
<evidence type="ECO:0000256" key="1">
    <source>
        <dbReference type="ARBA" id="ARBA00004370"/>
    </source>
</evidence>
<dbReference type="KEGG" id="afo:Afer_0385"/>
<keyword evidence="6 9" id="KW-1133">Transmembrane helix</keyword>
<name>C7M2V9_ACIFD</name>
<dbReference type="InterPro" id="IPR005807">
    <property type="entry name" value="SecE_bac"/>
</dbReference>
<dbReference type="GO" id="GO:0005886">
    <property type="term" value="C:plasma membrane"/>
    <property type="evidence" value="ECO:0007669"/>
    <property type="project" value="UniProtKB-SubCell"/>
</dbReference>
<dbReference type="GO" id="GO:0008320">
    <property type="term" value="F:protein transmembrane transporter activity"/>
    <property type="evidence" value="ECO:0007669"/>
    <property type="project" value="UniProtKB-UniRule"/>
</dbReference>
<evidence type="ECO:0000256" key="8">
    <source>
        <dbReference type="ARBA" id="ARBA00023136"/>
    </source>
</evidence>
<dbReference type="Pfam" id="PF00584">
    <property type="entry name" value="SecE"/>
    <property type="match status" value="1"/>
</dbReference>
<dbReference type="RefSeq" id="WP_015797854.1">
    <property type="nucleotide sequence ID" value="NC_013124.1"/>
</dbReference>